<protein>
    <submittedName>
        <fullName evidence="1">Uncharacterized protein</fullName>
    </submittedName>
</protein>
<reference evidence="1" key="1">
    <citation type="submission" date="2014-05" db="EMBL/GenBank/DDBJ databases">
        <authorList>
            <person name="Chronopoulou M."/>
        </authorList>
    </citation>
    <scope>NUCLEOTIDE SEQUENCE</scope>
    <source>
        <tissue evidence="1">Whole organism</tissue>
    </source>
</reference>
<accession>A0A0K2VHG9</accession>
<dbReference type="EMBL" id="HACA01032020">
    <property type="protein sequence ID" value="CDW49381.1"/>
    <property type="molecule type" value="Transcribed_RNA"/>
</dbReference>
<name>A0A0K2VHG9_LEPSM</name>
<dbReference type="AlphaFoldDB" id="A0A0K2VHG9"/>
<evidence type="ECO:0000313" key="1">
    <source>
        <dbReference type="EMBL" id="CDW49381.1"/>
    </source>
</evidence>
<sequence>MFFYDCRHKPIAYHSICCIITNIWFVQWNTEERISVSKS</sequence>
<proteinExistence type="predicted"/>
<organism evidence="1">
    <name type="scientific">Lepeophtheirus salmonis</name>
    <name type="common">Salmon louse</name>
    <name type="synonym">Caligus salmonis</name>
    <dbReference type="NCBI Taxonomy" id="72036"/>
    <lineage>
        <taxon>Eukaryota</taxon>
        <taxon>Metazoa</taxon>
        <taxon>Ecdysozoa</taxon>
        <taxon>Arthropoda</taxon>
        <taxon>Crustacea</taxon>
        <taxon>Multicrustacea</taxon>
        <taxon>Hexanauplia</taxon>
        <taxon>Copepoda</taxon>
        <taxon>Siphonostomatoida</taxon>
        <taxon>Caligidae</taxon>
        <taxon>Lepeophtheirus</taxon>
    </lineage>
</organism>